<feature type="binding site" description="axial binding residue" evidence="14">
    <location>
        <position position="74"/>
    </location>
    <ligand>
        <name>heme b</name>
        <dbReference type="ChEBI" id="CHEBI:60344"/>
    </ligand>
    <ligandPart>
        <name>Fe</name>
        <dbReference type="ChEBI" id="CHEBI:18248"/>
    </ligandPart>
</feature>
<dbReference type="PRINTS" id="PR00461">
    <property type="entry name" value="PLPEROXIDASE"/>
</dbReference>
<keyword evidence="5 17" id="KW-0575">Peroxidase</keyword>
<dbReference type="Pfam" id="PF00141">
    <property type="entry name" value="peroxidase"/>
    <property type="match status" value="1"/>
</dbReference>
<dbReference type="InterPro" id="IPR000823">
    <property type="entry name" value="Peroxidase_pln"/>
</dbReference>
<evidence type="ECO:0000313" key="17">
    <source>
        <dbReference type="EMBL" id="PON62049.1"/>
    </source>
</evidence>
<dbReference type="OrthoDB" id="2113341at2759"/>
<dbReference type="STRING" id="63057.A0A2P5CLX9"/>
<keyword evidence="6" id="KW-0349">Heme</keyword>
<evidence type="ECO:0000256" key="7">
    <source>
        <dbReference type="ARBA" id="ARBA00022723"/>
    </source>
</evidence>
<evidence type="ECO:0000256" key="2">
    <source>
        <dbReference type="ARBA" id="ARBA00002322"/>
    </source>
</evidence>
<evidence type="ECO:0000256" key="6">
    <source>
        <dbReference type="ARBA" id="ARBA00022617"/>
    </source>
</evidence>
<evidence type="ECO:0000256" key="10">
    <source>
        <dbReference type="ARBA" id="ARBA00023004"/>
    </source>
</evidence>
<dbReference type="GO" id="GO:0140825">
    <property type="term" value="F:lactoperoxidase activity"/>
    <property type="evidence" value="ECO:0007669"/>
    <property type="project" value="UniProtKB-EC"/>
</dbReference>
<accession>A0A2P5CLX9</accession>
<evidence type="ECO:0000256" key="9">
    <source>
        <dbReference type="ARBA" id="ARBA00023002"/>
    </source>
</evidence>
<evidence type="ECO:0000256" key="11">
    <source>
        <dbReference type="ARBA" id="ARBA00023157"/>
    </source>
</evidence>
<evidence type="ECO:0000256" key="14">
    <source>
        <dbReference type="PIRSR" id="PIRSR600823-3"/>
    </source>
</evidence>
<comment type="cofactor">
    <cofactor evidence="14">
        <name>Ca(2+)</name>
        <dbReference type="ChEBI" id="CHEBI:29108"/>
    </cofactor>
    <text evidence="14">Binds 2 calcium ions per subunit.</text>
</comment>
<evidence type="ECO:0000256" key="12">
    <source>
        <dbReference type="ARBA" id="ARBA00023180"/>
    </source>
</evidence>
<keyword evidence="8 14" id="KW-0106">Calcium</keyword>
<dbReference type="Gene3D" id="1.10.520.10">
    <property type="match status" value="1"/>
</dbReference>
<dbReference type="InterPro" id="IPR010255">
    <property type="entry name" value="Haem_peroxidase_sf"/>
</dbReference>
<evidence type="ECO:0000256" key="5">
    <source>
        <dbReference type="ARBA" id="ARBA00022559"/>
    </source>
</evidence>
<evidence type="ECO:0000256" key="8">
    <source>
        <dbReference type="ARBA" id="ARBA00022837"/>
    </source>
</evidence>
<evidence type="ECO:0000256" key="3">
    <source>
        <dbReference type="ARBA" id="ARBA00006873"/>
    </source>
</evidence>
<keyword evidence="18" id="KW-1185">Reference proteome</keyword>
<reference evidence="18" key="1">
    <citation type="submission" date="2016-06" db="EMBL/GenBank/DDBJ databases">
        <title>Parallel loss of symbiosis genes in relatives of nitrogen-fixing non-legume Parasponia.</title>
        <authorList>
            <person name="Van Velzen R."/>
            <person name="Holmer R."/>
            <person name="Bu F."/>
            <person name="Rutten L."/>
            <person name="Van Zeijl A."/>
            <person name="Liu W."/>
            <person name="Santuari L."/>
            <person name="Cao Q."/>
            <person name="Sharma T."/>
            <person name="Shen D."/>
            <person name="Roswanjaya Y."/>
            <person name="Wardhani T."/>
            <person name="Kalhor M.S."/>
            <person name="Jansen J."/>
            <person name="Van den Hoogen J."/>
            <person name="Gungor B."/>
            <person name="Hartog M."/>
            <person name="Hontelez J."/>
            <person name="Verver J."/>
            <person name="Yang W.-C."/>
            <person name="Schijlen E."/>
            <person name="Repin R."/>
            <person name="Schilthuizen M."/>
            <person name="Schranz E."/>
            <person name="Heidstra R."/>
            <person name="Miyata K."/>
            <person name="Fedorova E."/>
            <person name="Kohlen W."/>
            <person name="Bisseling T."/>
            <person name="Smit S."/>
            <person name="Geurts R."/>
        </authorList>
    </citation>
    <scope>NUCLEOTIDE SEQUENCE [LARGE SCALE GENOMIC DNA]</scope>
    <source>
        <strain evidence="18">cv. RG33-2</strain>
    </source>
</reference>
<dbReference type="AlphaFoldDB" id="A0A2P5CLX9"/>
<dbReference type="PROSITE" id="PS50873">
    <property type="entry name" value="PEROXIDASE_4"/>
    <property type="match status" value="1"/>
</dbReference>
<feature type="domain" description="Plant heme peroxidase family profile" evidence="16">
    <location>
        <begin position="1"/>
        <end position="147"/>
    </location>
</feature>
<dbReference type="GO" id="GO:0020037">
    <property type="term" value="F:heme binding"/>
    <property type="evidence" value="ECO:0007669"/>
    <property type="project" value="InterPro"/>
</dbReference>
<evidence type="ECO:0000256" key="15">
    <source>
        <dbReference type="PIRSR" id="PIRSR600823-5"/>
    </source>
</evidence>
<comment type="caution">
    <text evidence="17">The sequence shown here is derived from an EMBL/GenBank/DDBJ whole genome shotgun (WGS) entry which is preliminary data.</text>
</comment>
<evidence type="ECO:0000259" key="16">
    <source>
        <dbReference type="PROSITE" id="PS50873"/>
    </source>
</evidence>
<keyword evidence="12" id="KW-0325">Glycoprotein</keyword>
<dbReference type="Proteomes" id="UP000237000">
    <property type="component" value="Unassembled WGS sequence"/>
</dbReference>
<comment type="cofactor">
    <cofactor evidence="14">
        <name>heme b</name>
        <dbReference type="ChEBI" id="CHEBI:60344"/>
    </cofactor>
    <text evidence="14">Binds 1 heme b (iron(II)-protoporphyrin IX) group per subunit.</text>
</comment>
<dbReference type="GO" id="GO:0006979">
    <property type="term" value="P:response to oxidative stress"/>
    <property type="evidence" value="ECO:0007669"/>
    <property type="project" value="InterPro"/>
</dbReference>
<keyword evidence="10 14" id="KW-0408">Iron</keyword>
<gene>
    <name evidence="17" type="ORF">TorRG33x02_280490</name>
</gene>
<evidence type="ECO:0000256" key="1">
    <source>
        <dbReference type="ARBA" id="ARBA00000189"/>
    </source>
</evidence>
<dbReference type="InterPro" id="IPR019793">
    <property type="entry name" value="Peroxidases_heam-ligand_BS"/>
</dbReference>
<dbReference type="FunFam" id="1.10.420.10:FF:000001">
    <property type="entry name" value="Peroxidase"/>
    <property type="match status" value="1"/>
</dbReference>
<organism evidence="17 18">
    <name type="scientific">Trema orientale</name>
    <name type="common">Charcoal tree</name>
    <name type="synonym">Celtis orientalis</name>
    <dbReference type="NCBI Taxonomy" id="63057"/>
    <lineage>
        <taxon>Eukaryota</taxon>
        <taxon>Viridiplantae</taxon>
        <taxon>Streptophyta</taxon>
        <taxon>Embryophyta</taxon>
        <taxon>Tracheophyta</taxon>
        <taxon>Spermatophyta</taxon>
        <taxon>Magnoliopsida</taxon>
        <taxon>eudicotyledons</taxon>
        <taxon>Gunneridae</taxon>
        <taxon>Pentapetalae</taxon>
        <taxon>rosids</taxon>
        <taxon>fabids</taxon>
        <taxon>Rosales</taxon>
        <taxon>Cannabaceae</taxon>
        <taxon>Trema</taxon>
    </lineage>
</organism>
<feature type="binding site" evidence="14">
    <location>
        <position position="134"/>
    </location>
    <ligand>
        <name>Ca(2+)</name>
        <dbReference type="ChEBI" id="CHEBI:29108"/>
        <label>2</label>
    </ligand>
</feature>
<dbReference type="GO" id="GO:0046872">
    <property type="term" value="F:metal ion binding"/>
    <property type="evidence" value="ECO:0007669"/>
    <property type="project" value="UniProtKB-KW"/>
</dbReference>
<sequence length="181" mass="20140">MDMSYGSDKLTKIIIYSGGPSWKVSLGRRDSLTASRTLAAEQLAQAIDSLAKLESRFAARNLDTTDLVALSGAHTIGRASCQACGYRVYNFTKHGMHDDTLNPTLSDNILKLCPDGGDDYVWTELDILTPDTFDDKYYINLLSQTELSSPIKSCFQRVELILSPLLSTSQRIKRLSLRALW</sequence>
<dbReference type="InParanoid" id="A0A2P5CLX9"/>
<dbReference type="GO" id="GO:0042744">
    <property type="term" value="P:hydrogen peroxide catabolic process"/>
    <property type="evidence" value="ECO:0007669"/>
    <property type="project" value="UniProtKB-KW"/>
</dbReference>
<dbReference type="Gene3D" id="1.10.420.10">
    <property type="entry name" value="Peroxidase, domain 2"/>
    <property type="match status" value="1"/>
</dbReference>
<name>A0A2P5CLX9_TREOI</name>
<dbReference type="EC" id="1.11.1.7" evidence="4"/>
<evidence type="ECO:0000313" key="18">
    <source>
        <dbReference type="Proteomes" id="UP000237000"/>
    </source>
</evidence>
<comment type="similarity">
    <text evidence="3">Belongs to the peroxidase family. Ascorbate peroxidase subfamily.</text>
</comment>
<feature type="binding site" evidence="14">
    <location>
        <position position="126"/>
    </location>
    <ligand>
        <name>Ca(2+)</name>
        <dbReference type="ChEBI" id="CHEBI:29108"/>
        <label>2</label>
    </ligand>
</feature>
<keyword evidence="9" id="KW-0560">Oxidoreductase</keyword>
<keyword evidence="7 14" id="KW-0479">Metal-binding</keyword>
<dbReference type="PRINTS" id="PR00458">
    <property type="entry name" value="PEROXIDASE"/>
</dbReference>
<dbReference type="SUPFAM" id="SSF48113">
    <property type="entry name" value="Heme-dependent peroxidases"/>
    <property type="match status" value="1"/>
</dbReference>
<comment type="function">
    <text evidence="2">Removal of H(2)O(2), oxidation of toxic reductants, biosynthesis and degradation of lignin, suberization, auxin catabolism, response to environmental stresses such as wounding, pathogen attack and oxidative stress. These functions might be dependent on each isozyme/isoform in each plant tissue.</text>
</comment>
<evidence type="ECO:0000256" key="13">
    <source>
        <dbReference type="ARBA" id="ARBA00023324"/>
    </source>
</evidence>
<evidence type="ECO:0000256" key="4">
    <source>
        <dbReference type="ARBA" id="ARBA00012313"/>
    </source>
</evidence>
<keyword evidence="11 15" id="KW-1015">Disulfide bond</keyword>
<keyword evidence="13" id="KW-0376">Hydrogen peroxide</keyword>
<dbReference type="PANTHER" id="PTHR31388:SF270">
    <property type="entry name" value="PEROXIDASE 22-RELATED"/>
    <property type="match status" value="1"/>
</dbReference>
<proteinExistence type="inferred from homology"/>
<comment type="catalytic activity">
    <reaction evidence="1">
        <text>2 a phenolic donor + H2O2 = 2 a phenolic radical donor + 2 H2O</text>
        <dbReference type="Rhea" id="RHEA:56136"/>
        <dbReference type="ChEBI" id="CHEBI:15377"/>
        <dbReference type="ChEBI" id="CHEBI:16240"/>
        <dbReference type="ChEBI" id="CHEBI:139520"/>
        <dbReference type="ChEBI" id="CHEBI:139521"/>
        <dbReference type="EC" id="1.11.1.7"/>
    </reaction>
</comment>
<feature type="binding site" evidence="14">
    <location>
        <position position="129"/>
    </location>
    <ligand>
        <name>Ca(2+)</name>
        <dbReference type="ChEBI" id="CHEBI:29108"/>
        <label>2</label>
    </ligand>
</feature>
<feature type="binding site" evidence="14">
    <location>
        <position position="75"/>
    </location>
    <ligand>
        <name>Ca(2+)</name>
        <dbReference type="ChEBI" id="CHEBI:29108"/>
        <label>2</label>
    </ligand>
</feature>
<protein>
    <recommendedName>
        <fullName evidence="4">peroxidase</fullName>
        <ecNumber evidence="4">1.11.1.7</ecNumber>
    </recommendedName>
</protein>
<feature type="disulfide bond" evidence="15">
    <location>
        <begin position="81"/>
        <end position="113"/>
    </location>
</feature>
<dbReference type="InterPro" id="IPR002016">
    <property type="entry name" value="Haem_peroxidase"/>
</dbReference>
<dbReference type="PANTHER" id="PTHR31388">
    <property type="entry name" value="PEROXIDASE 72-RELATED"/>
    <property type="match status" value="1"/>
</dbReference>
<dbReference type="EMBL" id="JXTC01000351">
    <property type="protein sequence ID" value="PON62049.1"/>
    <property type="molecule type" value="Genomic_DNA"/>
</dbReference>
<dbReference type="PROSITE" id="PS00435">
    <property type="entry name" value="PEROXIDASE_1"/>
    <property type="match status" value="1"/>
</dbReference>